<feature type="binding site" description="axial binding residue" evidence="8">
    <location>
        <position position="297"/>
    </location>
    <ligand>
        <name>heme</name>
        <dbReference type="ChEBI" id="CHEBI:30413"/>
    </ligand>
    <ligandPart>
        <name>Fe</name>
        <dbReference type="ChEBI" id="CHEBI:18248"/>
    </ligandPart>
</feature>
<keyword evidence="8" id="KW-0349">Heme</keyword>
<keyword evidence="4 8" id="KW-0479">Metal-binding</keyword>
<accession>A0A438FBS5</accession>
<comment type="subcellular location">
    <subcellularLocation>
        <location evidence="2">Membrane</location>
        <topology evidence="2">Single-pass membrane protein</topology>
    </subcellularLocation>
</comment>
<dbReference type="GO" id="GO:0020037">
    <property type="term" value="F:heme binding"/>
    <property type="evidence" value="ECO:0007669"/>
    <property type="project" value="InterPro"/>
</dbReference>
<evidence type="ECO:0000256" key="4">
    <source>
        <dbReference type="ARBA" id="ARBA00022723"/>
    </source>
</evidence>
<dbReference type="Gene3D" id="1.10.630.10">
    <property type="entry name" value="Cytochrome P450"/>
    <property type="match status" value="2"/>
</dbReference>
<evidence type="ECO:0000313" key="10">
    <source>
        <dbReference type="Proteomes" id="UP000288805"/>
    </source>
</evidence>
<evidence type="ECO:0000256" key="8">
    <source>
        <dbReference type="PIRSR" id="PIRSR602403-1"/>
    </source>
</evidence>
<dbReference type="GO" id="GO:0004497">
    <property type="term" value="F:monooxygenase activity"/>
    <property type="evidence" value="ECO:0007669"/>
    <property type="project" value="InterPro"/>
</dbReference>
<dbReference type="GO" id="GO:0016020">
    <property type="term" value="C:membrane"/>
    <property type="evidence" value="ECO:0007669"/>
    <property type="project" value="UniProtKB-SubCell"/>
</dbReference>
<dbReference type="InterPro" id="IPR051103">
    <property type="entry name" value="Plant_metabolite_P450s"/>
</dbReference>
<sequence>MMIFSLRFGSHLVVIISFPCTVEECFTKIGCYHIIFANRPIFLFGKYIVIVCSSYLSYNNTIITSAPYGEHWRNLRRLSALEIFSPNRLNMFIGTRRDEIKILLHRLSQNSRDNFARVELRLMFTELTCNIIMRMVAGKRYYGEDVDFEEAKHFHEILILVGTETTATTIEWAMSLLLNHPDVMKKARVVELDTHVRKDRLMEESDFPKLHYLQSIISETLRLFPAAPVLVPRMSSDNCQIGGFNIQRDTILLVNVWAIHRDPKLWKDATSFKPERFENGESETYKLLPFGLRKRACPGVGLANRVTARFDFGVIDSVL</sequence>
<comment type="cofactor">
    <cofactor evidence="1 8">
        <name>heme</name>
        <dbReference type="ChEBI" id="CHEBI:30413"/>
    </cofactor>
</comment>
<gene>
    <name evidence="9" type="primary">CYP81E1_7</name>
    <name evidence="9" type="ORF">CK203_078898</name>
</gene>
<dbReference type="GO" id="GO:0005506">
    <property type="term" value="F:iron ion binding"/>
    <property type="evidence" value="ECO:0007669"/>
    <property type="project" value="InterPro"/>
</dbReference>
<evidence type="ECO:0000256" key="3">
    <source>
        <dbReference type="ARBA" id="ARBA00022692"/>
    </source>
</evidence>
<evidence type="ECO:0000256" key="5">
    <source>
        <dbReference type="ARBA" id="ARBA00022989"/>
    </source>
</evidence>
<name>A0A438FBS5_VITVI</name>
<protein>
    <submittedName>
        <fullName evidence="9">Isoflavone 2'-hydroxylase</fullName>
    </submittedName>
</protein>
<dbReference type="PRINTS" id="PR00465">
    <property type="entry name" value="EP450IV"/>
</dbReference>
<dbReference type="InterPro" id="IPR036396">
    <property type="entry name" value="Cyt_P450_sf"/>
</dbReference>
<evidence type="ECO:0000256" key="7">
    <source>
        <dbReference type="ARBA" id="ARBA00023136"/>
    </source>
</evidence>
<keyword evidence="3" id="KW-0812">Transmembrane</keyword>
<comment type="caution">
    <text evidence="9">The sequence shown here is derived from an EMBL/GenBank/DDBJ whole genome shotgun (WGS) entry which is preliminary data.</text>
</comment>
<keyword evidence="7" id="KW-0472">Membrane</keyword>
<dbReference type="InterPro" id="IPR002403">
    <property type="entry name" value="Cyt_P450_E_grp-IV"/>
</dbReference>
<keyword evidence="5" id="KW-1133">Transmembrane helix</keyword>
<reference evidence="9 10" key="1">
    <citation type="journal article" date="2018" name="PLoS Genet.">
        <title>Population sequencing reveals clonal diversity and ancestral inbreeding in the grapevine cultivar Chardonnay.</title>
        <authorList>
            <person name="Roach M.J."/>
            <person name="Johnson D.L."/>
            <person name="Bohlmann J."/>
            <person name="van Vuuren H.J."/>
            <person name="Jones S.J."/>
            <person name="Pretorius I.S."/>
            <person name="Schmidt S.A."/>
            <person name="Borneman A.R."/>
        </authorList>
    </citation>
    <scope>NUCLEOTIDE SEQUENCE [LARGE SCALE GENOMIC DNA]</scope>
    <source>
        <strain evidence="10">cv. Chardonnay</strain>
        <tissue evidence="9">Leaf</tissue>
    </source>
</reference>
<dbReference type="AlphaFoldDB" id="A0A438FBS5"/>
<dbReference type="GO" id="GO:0016705">
    <property type="term" value="F:oxidoreductase activity, acting on paired donors, with incorporation or reduction of molecular oxygen"/>
    <property type="evidence" value="ECO:0007669"/>
    <property type="project" value="InterPro"/>
</dbReference>
<keyword evidence="6 8" id="KW-0408">Iron</keyword>
<evidence type="ECO:0000313" key="9">
    <source>
        <dbReference type="EMBL" id="RVW57421.1"/>
    </source>
</evidence>
<dbReference type="PANTHER" id="PTHR24298">
    <property type="entry name" value="FLAVONOID 3'-MONOOXYGENASE-RELATED"/>
    <property type="match status" value="1"/>
</dbReference>
<dbReference type="Pfam" id="PF00067">
    <property type="entry name" value="p450"/>
    <property type="match status" value="1"/>
</dbReference>
<dbReference type="PRINTS" id="PR00385">
    <property type="entry name" value="P450"/>
</dbReference>
<evidence type="ECO:0000256" key="6">
    <source>
        <dbReference type="ARBA" id="ARBA00023004"/>
    </source>
</evidence>
<dbReference type="SUPFAM" id="SSF48264">
    <property type="entry name" value="Cytochrome P450"/>
    <property type="match status" value="1"/>
</dbReference>
<dbReference type="Proteomes" id="UP000288805">
    <property type="component" value="Unassembled WGS sequence"/>
</dbReference>
<dbReference type="InterPro" id="IPR001128">
    <property type="entry name" value="Cyt_P450"/>
</dbReference>
<dbReference type="EMBL" id="QGNW01001055">
    <property type="protein sequence ID" value="RVW57421.1"/>
    <property type="molecule type" value="Genomic_DNA"/>
</dbReference>
<organism evidence="9 10">
    <name type="scientific">Vitis vinifera</name>
    <name type="common">Grape</name>
    <dbReference type="NCBI Taxonomy" id="29760"/>
    <lineage>
        <taxon>Eukaryota</taxon>
        <taxon>Viridiplantae</taxon>
        <taxon>Streptophyta</taxon>
        <taxon>Embryophyta</taxon>
        <taxon>Tracheophyta</taxon>
        <taxon>Spermatophyta</taxon>
        <taxon>Magnoliopsida</taxon>
        <taxon>eudicotyledons</taxon>
        <taxon>Gunneridae</taxon>
        <taxon>Pentapetalae</taxon>
        <taxon>rosids</taxon>
        <taxon>Vitales</taxon>
        <taxon>Vitaceae</taxon>
        <taxon>Viteae</taxon>
        <taxon>Vitis</taxon>
    </lineage>
</organism>
<proteinExistence type="predicted"/>
<evidence type="ECO:0000256" key="1">
    <source>
        <dbReference type="ARBA" id="ARBA00001971"/>
    </source>
</evidence>
<evidence type="ECO:0000256" key="2">
    <source>
        <dbReference type="ARBA" id="ARBA00004167"/>
    </source>
</evidence>
<dbReference type="PANTHER" id="PTHR24298:SF899">
    <property type="entry name" value="CYTOCHROME P450"/>
    <property type="match status" value="1"/>
</dbReference>